<dbReference type="AlphaFoldDB" id="A0A1Y1IER7"/>
<feature type="compositionally biased region" description="Low complexity" evidence="6">
    <location>
        <begin position="102"/>
        <end position="120"/>
    </location>
</feature>
<dbReference type="EC" id="3.6.4.13" evidence="1"/>
<name>A0A1Y1IER7_KLENI</name>
<dbReference type="Pfam" id="PF00271">
    <property type="entry name" value="Helicase_C"/>
    <property type="match status" value="1"/>
</dbReference>
<dbReference type="PANTHER" id="PTHR47963">
    <property type="entry name" value="DEAD-BOX ATP-DEPENDENT RNA HELICASE 47, MITOCHONDRIAL"/>
    <property type="match status" value="1"/>
</dbReference>
<dbReference type="OMA" id="RRFLHDC"/>
<dbReference type="InterPro" id="IPR001650">
    <property type="entry name" value="Helicase_C-like"/>
</dbReference>
<dbReference type="PROSITE" id="PS51192">
    <property type="entry name" value="HELICASE_ATP_BIND_1"/>
    <property type="match status" value="1"/>
</dbReference>
<dbReference type="CDD" id="cd00268">
    <property type="entry name" value="DEADc"/>
    <property type="match status" value="1"/>
</dbReference>
<evidence type="ECO:0000259" key="7">
    <source>
        <dbReference type="PROSITE" id="PS51192"/>
    </source>
</evidence>
<feature type="compositionally biased region" description="Basic residues" evidence="6">
    <location>
        <begin position="38"/>
        <end position="47"/>
    </location>
</feature>
<dbReference type="PANTHER" id="PTHR47963:SF10">
    <property type="entry name" value="ATP-DEPENDENT RNA HELICASE DDX6_DHH1"/>
    <property type="match status" value="1"/>
</dbReference>
<feature type="domain" description="Helicase ATP-binding" evidence="7">
    <location>
        <begin position="154"/>
        <end position="346"/>
    </location>
</feature>
<dbReference type="InterPro" id="IPR011545">
    <property type="entry name" value="DEAD/DEAH_box_helicase_dom"/>
</dbReference>
<keyword evidence="4 9" id="KW-0347">Helicase</keyword>
<evidence type="ECO:0000256" key="5">
    <source>
        <dbReference type="ARBA" id="ARBA00022840"/>
    </source>
</evidence>
<dbReference type="InterPro" id="IPR027417">
    <property type="entry name" value="P-loop_NTPase"/>
</dbReference>
<evidence type="ECO:0000256" key="4">
    <source>
        <dbReference type="ARBA" id="ARBA00022806"/>
    </source>
</evidence>
<evidence type="ECO:0000259" key="8">
    <source>
        <dbReference type="PROSITE" id="PS51194"/>
    </source>
</evidence>
<evidence type="ECO:0000256" key="3">
    <source>
        <dbReference type="ARBA" id="ARBA00022801"/>
    </source>
</evidence>
<dbReference type="Proteomes" id="UP000054558">
    <property type="component" value="Unassembled WGS sequence"/>
</dbReference>
<proteinExistence type="predicted"/>
<feature type="compositionally biased region" description="Polar residues" evidence="6">
    <location>
        <begin position="62"/>
        <end position="90"/>
    </location>
</feature>
<dbReference type="GO" id="GO:0003723">
    <property type="term" value="F:RNA binding"/>
    <property type="evidence" value="ECO:0000318"/>
    <property type="project" value="GO_Central"/>
</dbReference>
<keyword evidence="5" id="KW-0067">ATP-binding</keyword>
<dbReference type="InterPro" id="IPR014001">
    <property type="entry name" value="Helicase_ATP-bd"/>
</dbReference>
<dbReference type="GO" id="GO:0003724">
    <property type="term" value="F:RNA helicase activity"/>
    <property type="evidence" value="ECO:0000318"/>
    <property type="project" value="GO_Central"/>
</dbReference>
<sequence length="533" mass="57546">MRALHTVLSETASPGALNHKLVAHAVSAASSPQQALAKSKKGKKAKKQSAVAKKPASVSTSIDTDSQLGQSEASEPSTSNSDEFPTSTAASDDIITDISNQTSSETPPDTPSSSTPHEPSALARLCGRSVPDWLIRRAEDLGYGTPTGAQTEALPLALQGRDCVIHAQTGSGKTLTYLLPVLSGIDPKRSSVQAIVVVPTRELGIQVARVARQLAGKGKDQVADEEAANTKKLKSGKIQVMALLDGAGGNRQKIWLKADPPHLVVGTPDRIHKMIEYRNLRTNGLKFIVVDEFDAYPAATRTTGSLNKLLTVDSEAGARQTIFASATVPQHNRAVTELVKNKWARNDLVHVHVDPIQHVPKFLDHRYLVCEGDDKIKSLQKLVERDQPSAAIIFAHDLTERNKRTGETPSVEAVAEALSEGQPEALQPLLLQENARVQKRASIVQEFREGNRRLLVATDLAARGLDLPEVSHVYNFDLPLDATSYVHRAGRTARKPIAGTKGTVTCLVSSKEVFALKRLLNAIRVEGEEIDDT</sequence>
<dbReference type="InterPro" id="IPR050547">
    <property type="entry name" value="DEAD_box_RNA_helicases"/>
</dbReference>
<protein>
    <recommendedName>
        <fullName evidence="1">RNA helicase</fullName>
        <ecNumber evidence="1">3.6.4.13</ecNumber>
    </recommendedName>
</protein>
<dbReference type="InterPro" id="IPR044742">
    <property type="entry name" value="DEAD/DEAH_RhlB"/>
</dbReference>
<dbReference type="GO" id="GO:0016787">
    <property type="term" value="F:hydrolase activity"/>
    <property type="evidence" value="ECO:0007669"/>
    <property type="project" value="UniProtKB-KW"/>
</dbReference>
<dbReference type="SMART" id="SM00490">
    <property type="entry name" value="HELICc"/>
    <property type="match status" value="1"/>
</dbReference>
<keyword evidence="10" id="KW-1185">Reference proteome</keyword>
<dbReference type="STRING" id="105231.A0A1Y1IER7"/>
<evidence type="ECO:0000313" key="9">
    <source>
        <dbReference type="EMBL" id="GAQ87246.1"/>
    </source>
</evidence>
<feature type="compositionally biased region" description="Low complexity" evidence="6">
    <location>
        <begin position="48"/>
        <end position="61"/>
    </location>
</feature>
<evidence type="ECO:0000256" key="2">
    <source>
        <dbReference type="ARBA" id="ARBA00022741"/>
    </source>
</evidence>
<dbReference type="Gene3D" id="3.40.50.300">
    <property type="entry name" value="P-loop containing nucleotide triphosphate hydrolases"/>
    <property type="match status" value="2"/>
</dbReference>
<dbReference type="CDD" id="cd18787">
    <property type="entry name" value="SF2_C_DEAD"/>
    <property type="match status" value="1"/>
</dbReference>
<accession>A0A1Y1IER7</accession>
<dbReference type="EMBL" id="DF237290">
    <property type="protein sequence ID" value="GAQ87246.1"/>
    <property type="molecule type" value="Genomic_DNA"/>
</dbReference>
<dbReference type="SUPFAM" id="SSF52540">
    <property type="entry name" value="P-loop containing nucleoside triphosphate hydrolases"/>
    <property type="match status" value="1"/>
</dbReference>
<dbReference type="Pfam" id="PF00270">
    <property type="entry name" value="DEAD"/>
    <property type="match status" value="1"/>
</dbReference>
<dbReference type="PROSITE" id="PS51194">
    <property type="entry name" value="HELICASE_CTER"/>
    <property type="match status" value="1"/>
</dbReference>
<evidence type="ECO:0000313" key="10">
    <source>
        <dbReference type="Proteomes" id="UP000054558"/>
    </source>
</evidence>
<dbReference type="SMART" id="SM00487">
    <property type="entry name" value="DEXDc"/>
    <property type="match status" value="1"/>
</dbReference>
<keyword evidence="2" id="KW-0547">Nucleotide-binding</keyword>
<organism evidence="9 10">
    <name type="scientific">Klebsormidium nitens</name>
    <name type="common">Green alga</name>
    <name type="synonym">Ulothrix nitens</name>
    <dbReference type="NCBI Taxonomy" id="105231"/>
    <lineage>
        <taxon>Eukaryota</taxon>
        <taxon>Viridiplantae</taxon>
        <taxon>Streptophyta</taxon>
        <taxon>Klebsormidiophyceae</taxon>
        <taxon>Klebsormidiales</taxon>
        <taxon>Klebsormidiaceae</taxon>
        <taxon>Klebsormidium</taxon>
    </lineage>
</organism>
<evidence type="ECO:0000256" key="6">
    <source>
        <dbReference type="SAM" id="MobiDB-lite"/>
    </source>
</evidence>
<feature type="region of interest" description="Disordered" evidence="6">
    <location>
        <begin position="26"/>
        <end position="120"/>
    </location>
</feature>
<feature type="domain" description="Helicase C-terminal" evidence="8">
    <location>
        <begin position="362"/>
        <end position="533"/>
    </location>
</feature>
<dbReference type="GO" id="GO:0005524">
    <property type="term" value="F:ATP binding"/>
    <property type="evidence" value="ECO:0007669"/>
    <property type="project" value="UniProtKB-KW"/>
</dbReference>
<keyword evidence="3" id="KW-0378">Hydrolase</keyword>
<gene>
    <name evidence="9" type="ORF">KFL_003410030</name>
</gene>
<evidence type="ECO:0000256" key="1">
    <source>
        <dbReference type="ARBA" id="ARBA00012552"/>
    </source>
</evidence>
<dbReference type="OrthoDB" id="10256233at2759"/>
<reference evidence="9 10" key="1">
    <citation type="journal article" date="2014" name="Nat. Commun.">
        <title>Klebsormidium flaccidum genome reveals primary factors for plant terrestrial adaptation.</title>
        <authorList>
            <person name="Hori K."/>
            <person name="Maruyama F."/>
            <person name="Fujisawa T."/>
            <person name="Togashi T."/>
            <person name="Yamamoto N."/>
            <person name="Seo M."/>
            <person name="Sato S."/>
            <person name="Yamada T."/>
            <person name="Mori H."/>
            <person name="Tajima N."/>
            <person name="Moriyama T."/>
            <person name="Ikeuchi M."/>
            <person name="Watanabe M."/>
            <person name="Wada H."/>
            <person name="Kobayashi K."/>
            <person name="Saito M."/>
            <person name="Masuda T."/>
            <person name="Sasaki-Sekimoto Y."/>
            <person name="Mashiguchi K."/>
            <person name="Awai K."/>
            <person name="Shimojima M."/>
            <person name="Masuda S."/>
            <person name="Iwai M."/>
            <person name="Nobusawa T."/>
            <person name="Narise T."/>
            <person name="Kondo S."/>
            <person name="Saito H."/>
            <person name="Sato R."/>
            <person name="Murakawa M."/>
            <person name="Ihara Y."/>
            <person name="Oshima-Yamada Y."/>
            <person name="Ohtaka K."/>
            <person name="Satoh M."/>
            <person name="Sonobe K."/>
            <person name="Ishii M."/>
            <person name="Ohtani R."/>
            <person name="Kanamori-Sato M."/>
            <person name="Honoki R."/>
            <person name="Miyazaki D."/>
            <person name="Mochizuki H."/>
            <person name="Umetsu J."/>
            <person name="Higashi K."/>
            <person name="Shibata D."/>
            <person name="Kamiya Y."/>
            <person name="Sato N."/>
            <person name="Nakamura Y."/>
            <person name="Tabata S."/>
            <person name="Ida S."/>
            <person name="Kurokawa K."/>
            <person name="Ohta H."/>
        </authorList>
    </citation>
    <scope>NUCLEOTIDE SEQUENCE [LARGE SCALE GENOMIC DNA]</scope>
    <source>
        <strain evidence="9 10">NIES-2285</strain>
    </source>
</reference>